<gene>
    <name evidence="2" type="ORF">EZS28_048673</name>
</gene>
<keyword evidence="1" id="KW-1133">Transmembrane helix</keyword>
<protein>
    <submittedName>
        <fullName evidence="2">Uncharacterized protein</fullName>
    </submittedName>
</protein>
<feature type="non-terminal residue" evidence="2">
    <location>
        <position position="25"/>
    </location>
</feature>
<keyword evidence="1" id="KW-0812">Transmembrane</keyword>
<sequence>MDLNGGFLAGNYISFCAFGVLFILL</sequence>
<evidence type="ECO:0000256" key="1">
    <source>
        <dbReference type="SAM" id="Phobius"/>
    </source>
</evidence>
<accession>A0A5J4TCF2</accession>
<evidence type="ECO:0000313" key="3">
    <source>
        <dbReference type="Proteomes" id="UP000324800"/>
    </source>
</evidence>
<evidence type="ECO:0000313" key="2">
    <source>
        <dbReference type="EMBL" id="KAA6355799.1"/>
    </source>
</evidence>
<organism evidence="2 3">
    <name type="scientific">Streblomastix strix</name>
    <dbReference type="NCBI Taxonomy" id="222440"/>
    <lineage>
        <taxon>Eukaryota</taxon>
        <taxon>Metamonada</taxon>
        <taxon>Preaxostyla</taxon>
        <taxon>Oxymonadida</taxon>
        <taxon>Streblomastigidae</taxon>
        <taxon>Streblomastix</taxon>
    </lineage>
</organism>
<name>A0A5J4TCF2_9EUKA</name>
<reference evidence="2 3" key="1">
    <citation type="submission" date="2019-03" db="EMBL/GenBank/DDBJ databases">
        <title>Single cell metagenomics reveals metabolic interactions within the superorganism composed of flagellate Streblomastix strix and complex community of Bacteroidetes bacteria on its surface.</title>
        <authorList>
            <person name="Treitli S.C."/>
            <person name="Kolisko M."/>
            <person name="Husnik F."/>
            <person name="Keeling P."/>
            <person name="Hampl V."/>
        </authorList>
    </citation>
    <scope>NUCLEOTIDE SEQUENCE [LARGE SCALE GENOMIC DNA]</scope>
    <source>
        <strain evidence="2">ST1C</strain>
    </source>
</reference>
<dbReference type="EMBL" id="SNRW01034028">
    <property type="protein sequence ID" value="KAA6355799.1"/>
    <property type="molecule type" value="Genomic_DNA"/>
</dbReference>
<dbReference type="Proteomes" id="UP000324800">
    <property type="component" value="Unassembled WGS sequence"/>
</dbReference>
<feature type="transmembrane region" description="Helical" evidence="1">
    <location>
        <begin position="6"/>
        <end position="24"/>
    </location>
</feature>
<keyword evidence="1" id="KW-0472">Membrane</keyword>
<dbReference type="AlphaFoldDB" id="A0A5J4TCF2"/>
<proteinExistence type="predicted"/>
<comment type="caution">
    <text evidence="2">The sequence shown here is derived from an EMBL/GenBank/DDBJ whole genome shotgun (WGS) entry which is preliminary data.</text>
</comment>